<dbReference type="Proteomes" id="UP000019141">
    <property type="component" value="Unassembled WGS sequence"/>
</dbReference>
<dbReference type="AlphaFoldDB" id="W4L4U2"/>
<accession>W4L4U2</accession>
<dbReference type="HOGENOM" id="CLU_2536321_0_0_7"/>
<organism evidence="1 2">
    <name type="scientific">Entotheonella factor</name>
    <dbReference type="NCBI Taxonomy" id="1429438"/>
    <lineage>
        <taxon>Bacteria</taxon>
        <taxon>Pseudomonadati</taxon>
        <taxon>Nitrospinota/Tectimicrobiota group</taxon>
        <taxon>Candidatus Tectimicrobiota</taxon>
        <taxon>Candidatus Entotheonellia</taxon>
        <taxon>Candidatus Entotheonellales</taxon>
        <taxon>Candidatus Entotheonellaceae</taxon>
        <taxon>Candidatus Entotheonella</taxon>
    </lineage>
</organism>
<reference evidence="1 2" key="1">
    <citation type="journal article" date="2014" name="Nature">
        <title>An environmental bacterial taxon with a large and distinct metabolic repertoire.</title>
        <authorList>
            <person name="Wilson M.C."/>
            <person name="Mori T."/>
            <person name="Ruckert C."/>
            <person name="Uria A.R."/>
            <person name="Helf M.J."/>
            <person name="Takada K."/>
            <person name="Gernert C."/>
            <person name="Steffens U.A."/>
            <person name="Heycke N."/>
            <person name="Schmitt S."/>
            <person name="Rinke C."/>
            <person name="Helfrich E.J."/>
            <person name="Brachmann A.O."/>
            <person name="Gurgui C."/>
            <person name="Wakimoto T."/>
            <person name="Kracht M."/>
            <person name="Crusemann M."/>
            <person name="Hentschel U."/>
            <person name="Abe I."/>
            <person name="Matsunaga S."/>
            <person name="Kalinowski J."/>
            <person name="Takeyama H."/>
            <person name="Piel J."/>
        </authorList>
    </citation>
    <scope>NUCLEOTIDE SEQUENCE [LARGE SCALE GENOMIC DNA]</scope>
    <source>
        <strain evidence="2">TSY1</strain>
    </source>
</reference>
<name>W4L4U2_ENTF1</name>
<proteinExistence type="predicted"/>
<comment type="caution">
    <text evidence="1">The sequence shown here is derived from an EMBL/GenBank/DDBJ whole genome shotgun (WGS) entry which is preliminary data.</text>
</comment>
<evidence type="ECO:0000313" key="2">
    <source>
        <dbReference type="Proteomes" id="UP000019141"/>
    </source>
</evidence>
<evidence type="ECO:0000313" key="1">
    <source>
        <dbReference type="EMBL" id="ETW92321.1"/>
    </source>
</evidence>
<keyword evidence="2" id="KW-1185">Reference proteome</keyword>
<protein>
    <submittedName>
        <fullName evidence="1">Uncharacterized protein</fullName>
    </submittedName>
</protein>
<dbReference type="EMBL" id="AZHW01001535">
    <property type="protein sequence ID" value="ETW92321.1"/>
    <property type="molecule type" value="Genomic_DNA"/>
</dbReference>
<gene>
    <name evidence="1" type="ORF">ETSY1_44165</name>
</gene>
<sequence length="83" mass="9074">MRFNSALAGKEEPADASAQLRRLVVLDLREIFRRDARQPSQTLCLDALPNAVQLELTAKRQTVPPSAALAKARACLAEACLSR</sequence>